<dbReference type="RefSeq" id="XP_008817415.1">
    <property type="nucleotide sequence ID" value="XM_008819193.1"/>
</dbReference>
<gene>
    <name evidence="2" type="ORF">C922_03601</name>
</gene>
<proteinExistence type="predicted"/>
<protein>
    <submittedName>
        <fullName evidence="2">Uncharacterized protein</fullName>
    </submittedName>
</protein>
<evidence type="ECO:0000313" key="2">
    <source>
        <dbReference type="EMBL" id="EUD65877.1"/>
    </source>
</evidence>
<dbReference type="AlphaFoldDB" id="W6ZYE6"/>
<sequence>MSLGKSGVGLLEITDPLSRGCIGSHLLRGLMGEEGRGLQDRQQAGMYKRNENPQWNNSIDATEAVQITSPSPGMNAPVSEIRNNTATHSEPQLIRMV</sequence>
<dbReference type="GeneID" id="20038875"/>
<keyword evidence="3" id="KW-1185">Reference proteome</keyword>
<evidence type="ECO:0000256" key="1">
    <source>
        <dbReference type="SAM" id="MobiDB-lite"/>
    </source>
</evidence>
<feature type="compositionally biased region" description="Polar residues" evidence="1">
    <location>
        <begin position="81"/>
        <end position="90"/>
    </location>
</feature>
<reference evidence="2 3" key="1">
    <citation type="submission" date="2013-02" db="EMBL/GenBank/DDBJ databases">
        <title>The Genome Sequence of Plasmodium inui San Antonio 1.</title>
        <authorList>
            <consortium name="The Broad Institute Genome Sequencing Platform"/>
            <consortium name="The Broad Institute Genome Sequencing Center for Infectious Disease"/>
            <person name="Neafsey D."/>
            <person name="Cheeseman I."/>
            <person name="Volkman S."/>
            <person name="Adams J."/>
            <person name="Walker B."/>
            <person name="Young S.K."/>
            <person name="Zeng Q."/>
            <person name="Gargeya S."/>
            <person name="Fitzgerald M."/>
            <person name="Haas B."/>
            <person name="Abouelleil A."/>
            <person name="Alvarado L."/>
            <person name="Arachchi H.M."/>
            <person name="Berlin A.M."/>
            <person name="Chapman S.B."/>
            <person name="Dewar J."/>
            <person name="Goldberg J."/>
            <person name="Griggs A."/>
            <person name="Gujja S."/>
            <person name="Hansen M."/>
            <person name="Howarth C."/>
            <person name="Imamovic A."/>
            <person name="Larimer J."/>
            <person name="McCowan C."/>
            <person name="Murphy C."/>
            <person name="Neiman D."/>
            <person name="Pearson M."/>
            <person name="Priest M."/>
            <person name="Roberts A."/>
            <person name="Saif S."/>
            <person name="Shea T."/>
            <person name="Sisk P."/>
            <person name="Sykes S."/>
            <person name="Wortman J."/>
            <person name="Nusbaum C."/>
            <person name="Birren B."/>
        </authorList>
    </citation>
    <scope>NUCLEOTIDE SEQUENCE [LARGE SCALE GENOMIC DNA]</scope>
    <source>
        <strain evidence="2 3">San Antonio 1</strain>
    </source>
</reference>
<feature type="region of interest" description="Disordered" evidence="1">
    <location>
        <begin position="70"/>
        <end position="97"/>
    </location>
</feature>
<name>W6ZYE6_9APIC</name>
<dbReference type="VEuPathDB" id="PlasmoDB:C922_03601"/>
<organism evidence="2 3">
    <name type="scientific">Plasmodium inui San Antonio 1</name>
    <dbReference type="NCBI Taxonomy" id="1237626"/>
    <lineage>
        <taxon>Eukaryota</taxon>
        <taxon>Sar</taxon>
        <taxon>Alveolata</taxon>
        <taxon>Apicomplexa</taxon>
        <taxon>Aconoidasida</taxon>
        <taxon>Haemosporida</taxon>
        <taxon>Plasmodiidae</taxon>
        <taxon>Plasmodium</taxon>
        <taxon>Plasmodium (Plasmodium)</taxon>
    </lineage>
</organism>
<dbReference type="Proteomes" id="UP000030640">
    <property type="component" value="Unassembled WGS sequence"/>
</dbReference>
<dbReference type="EMBL" id="KI965475">
    <property type="protein sequence ID" value="EUD65877.1"/>
    <property type="molecule type" value="Genomic_DNA"/>
</dbReference>
<evidence type="ECO:0000313" key="3">
    <source>
        <dbReference type="Proteomes" id="UP000030640"/>
    </source>
</evidence>
<accession>W6ZYE6</accession>